<dbReference type="PANTHER" id="PTHR43682">
    <property type="entry name" value="LACTATE UTILIZATION PROTEIN C"/>
    <property type="match status" value="1"/>
</dbReference>
<dbReference type="AlphaFoldDB" id="A0A679I4R4"/>
<dbReference type="SUPFAM" id="SSF100950">
    <property type="entry name" value="NagB/RpiA/CoA transferase-like"/>
    <property type="match status" value="1"/>
</dbReference>
<gene>
    <name evidence="1" type="ORF">ICHIAU1_16600</name>
</gene>
<dbReference type="InterPro" id="IPR024185">
    <property type="entry name" value="FTHF_cligase-like_sf"/>
</dbReference>
<dbReference type="EMBL" id="AP022345">
    <property type="protein sequence ID" value="BBU69377.1"/>
    <property type="molecule type" value="Genomic_DNA"/>
</dbReference>
<evidence type="ECO:0000313" key="1">
    <source>
        <dbReference type="EMBL" id="BBU69377.1"/>
    </source>
</evidence>
<name>A0A679I4R4_9RHOO</name>
<evidence type="ECO:0000313" key="2">
    <source>
        <dbReference type="Proteomes" id="UP000463961"/>
    </source>
</evidence>
<dbReference type="Pfam" id="PF02589">
    <property type="entry name" value="LUD_dom"/>
    <property type="match status" value="1"/>
</dbReference>
<proteinExistence type="predicted"/>
<reference evidence="2" key="1">
    <citation type="submission" date="2020-01" db="EMBL/GenBank/DDBJ databases">
        <title>Phosphoaccumulans saitamaens gen. nov., sp. nov., a polyphosphate accumulating bacterium isolated from surface river water.</title>
        <authorList>
            <person name="Watanabe K."/>
            <person name="Suda W."/>
        </authorList>
    </citation>
    <scope>NUCLEOTIDE SEQUENCE [LARGE SCALE GENOMIC DNA]</scope>
    <source>
        <strain evidence="2">ICHIAU1</strain>
    </source>
</reference>
<dbReference type="RefSeq" id="WP_202930678.1">
    <property type="nucleotide sequence ID" value="NZ_AP019011.1"/>
</dbReference>
<dbReference type="PANTHER" id="PTHR43682:SF1">
    <property type="entry name" value="LACTATE UTILIZATION PROTEIN C"/>
    <property type="match status" value="1"/>
</dbReference>
<dbReference type="Proteomes" id="UP000463961">
    <property type="component" value="Chromosome"/>
</dbReference>
<dbReference type="Gene3D" id="3.40.50.10420">
    <property type="entry name" value="NagB/RpiA/CoA transferase-like"/>
    <property type="match status" value="1"/>
</dbReference>
<dbReference type="InterPro" id="IPR037171">
    <property type="entry name" value="NagB/RpiA_transferase-like"/>
</dbReference>
<organism evidence="1 2">
    <name type="scientific">Fluviibacter phosphoraccumulans</name>
    <dbReference type="NCBI Taxonomy" id="1751046"/>
    <lineage>
        <taxon>Bacteria</taxon>
        <taxon>Pseudomonadati</taxon>
        <taxon>Pseudomonadota</taxon>
        <taxon>Betaproteobacteria</taxon>
        <taxon>Rhodocyclales</taxon>
        <taxon>Fluviibacteraceae</taxon>
        <taxon>Fluviibacter</taxon>
    </lineage>
</organism>
<dbReference type="InterPro" id="IPR003741">
    <property type="entry name" value="LUD_dom"/>
</dbReference>
<keyword evidence="2" id="KW-1185">Reference proteome</keyword>
<protein>
    <submittedName>
        <fullName evidence="1">Uncharacterized protein</fullName>
    </submittedName>
</protein>
<sequence length="219" mass="23455">MNSLNPRQRILDKLRAAQVKPMVCPDAVAFYTSSADDQATRVERLMLNMKNAMAEVHRTSASALAQCLSQICQEKEVQSIAVGPELLADAGLCDALAQQAQVLPVTSCRTDQPALFNTVDVGLTLAHGGIAETGTLVLWSGEQSPRLLSLVPPIHIAILHASRVVESLMAMITKENWAAGLPTNVILVSSPSKTADIQQTLAYGAHGPKQLVVVLVEDR</sequence>
<accession>A0A679I4R4</accession>